<comment type="caution">
    <text evidence="5">The sequence shown here is derived from an EMBL/GenBank/DDBJ whole genome shotgun (WGS) entry which is preliminary data.</text>
</comment>
<evidence type="ECO:0000256" key="3">
    <source>
        <dbReference type="SAM" id="MobiDB-lite"/>
    </source>
</evidence>
<keyword evidence="2 4" id="KW-0732">Signal</keyword>
<sequence>MSFPPVSTASVPAATRRQCLAAALGLLAAAGPLRADDEPANVLRVTGLADEAAGGDLSRRFAPLRAYLEARLEMPVVWVMAPDSTGVVDALVQRQADLAWCGGFQYLLADARSGGQVQPLVQRAQDDRWRSVFVARPSLGLRSLPDLKGRTLCFAGQQSPSGHLMPRSELLAAGMQPATELRRLAFASGAQSTLQVVASGKVDAGALSLAAWQSLSQPRAPGSASAPASQTPPAPVAQPSPDAAALQVFHTTAPYHDYLWVTQAGLPSALREALREAFLALASEGTAQATELLALQRTTGYQPALPEHYRALRAAADNAHLLS</sequence>
<dbReference type="NCBIfam" id="TIGR01098">
    <property type="entry name" value="3A0109s03R"/>
    <property type="match status" value="1"/>
</dbReference>
<dbReference type="RefSeq" id="WP_231013062.1">
    <property type="nucleotide sequence ID" value="NZ_BAAAEW010000037.1"/>
</dbReference>
<feature type="region of interest" description="Disordered" evidence="3">
    <location>
        <begin position="218"/>
        <end position="240"/>
    </location>
</feature>
<evidence type="ECO:0000256" key="2">
    <source>
        <dbReference type="ARBA" id="ARBA00022729"/>
    </source>
</evidence>
<dbReference type="InterPro" id="IPR005770">
    <property type="entry name" value="PhnD"/>
</dbReference>
<evidence type="ECO:0000256" key="1">
    <source>
        <dbReference type="ARBA" id="ARBA00007162"/>
    </source>
</evidence>
<gene>
    <name evidence="5" type="ORF">GCM10009107_48960</name>
</gene>
<reference evidence="5 6" key="1">
    <citation type="journal article" date="2019" name="Int. J. Syst. Evol. Microbiol.">
        <title>The Global Catalogue of Microorganisms (GCM) 10K type strain sequencing project: providing services to taxonomists for standard genome sequencing and annotation.</title>
        <authorList>
            <consortium name="The Broad Institute Genomics Platform"/>
            <consortium name="The Broad Institute Genome Sequencing Center for Infectious Disease"/>
            <person name="Wu L."/>
            <person name="Ma J."/>
        </authorList>
    </citation>
    <scope>NUCLEOTIDE SEQUENCE [LARGE SCALE GENOMIC DNA]</scope>
    <source>
        <strain evidence="5 6">JCM 15503</strain>
    </source>
</reference>
<proteinExistence type="inferred from homology"/>
<keyword evidence="6" id="KW-1185">Reference proteome</keyword>
<dbReference type="PANTHER" id="PTHR35841">
    <property type="entry name" value="PHOSPHONATES-BINDING PERIPLASMIC PROTEIN"/>
    <property type="match status" value="1"/>
</dbReference>
<evidence type="ECO:0000313" key="6">
    <source>
        <dbReference type="Proteomes" id="UP001500279"/>
    </source>
</evidence>
<dbReference type="SUPFAM" id="SSF53850">
    <property type="entry name" value="Periplasmic binding protein-like II"/>
    <property type="match status" value="1"/>
</dbReference>
<dbReference type="EMBL" id="BAAAEW010000037">
    <property type="protein sequence ID" value="GAA0763535.1"/>
    <property type="molecule type" value="Genomic_DNA"/>
</dbReference>
<organism evidence="5 6">
    <name type="scientific">Ideonella azotifigens</name>
    <dbReference type="NCBI Taxonomy" id="513160"/>
    <lineage>
        <taxon>Bacteria</taxon>
        <taxon>Pseudomonadati</taxon>
        <taxon>Pseudomonadota</taxon>
        <taxon>Betaproteobacteria</taxon>
        <taxon>Burkholderiales</taxon>
        <taxon>Sphaerotilaceae</taxon>
        <taxon>Ideonella</taxon>
    </lineage>
</organism>
<feature type="compositionally biased region" description="Low complexity" evidence="3">
    <location>
        <begin position="218"/>
        <end position="229"/>
    </location>
</feature>
<name>A0ABN1KDN6_9BURK</name>
<dbReference type="PANTHER" id="PTHR35841:SF1">
    <property type="entry name" value="PHOSPHONATES-BINDING PERIPLASMIC PROTEIN"/>
    <property type="match status" value="1"/>
</dbReference>
<feature type="chain" id="PRO_5047473933" evidence="4">
    <location>
        <begin position="36"/>
        <end position="323"/>
    </location>
</feature>
<dbReference type="Pfam" id="PF12974">
    <property type="entry name" value="Phosphonate-bd"/>
    <property type="match status" value="1"/>
</dbReference>
<protein>
    <submittedName>
        <fullName evidence="5">Selenate ABC transporter substrate-binding protein</fullName>
    </submittedName>
</protein>
<evidence type="ECO:0000313" key="5">
    <source>
        <dbReference type="EMBL" id="GAA0763535.1"/>
    </source>
</evidence>
<dbReference type="Gene3D" id="3.40.190.10">
    <property type="entry name" value="Periplasmic binding protein-like II"/>
    <property type="match status" value="2"/>
</dbReference>
<accession>A0ABN1KDN6</accession>
<feature type="signal peptide" evidence="4">
    <location>
        <begin position="1"/>
        <end position="35"/>
    </location>
</feature>
<evidence type="ECO:0000256" key="4">
    <source>
        <dbReference type="SAM" id="SignalP"/>
    </source>
</evidence>
<dbReference type="Proteomes" id="UP001500279">
    <property type="component" value="Unassembled WGS sequence"/>
</dbReference>
<comment type="similarity">
    <text evidence="1">Belongs to the phosphate/phosphite/phosphonate binding protein family.</text>
</comment>